<feature type="domain" description="DUF83" evidence="11">
    <location>
        <begin position="1"/>
        <end position="163"/>
    </location>
</feature>
<dbReference type="STRING" id="453591.Igni_1135"/>
<evidence type="ECO:0000256" key="1">
    <source>
        <dbReference type="ARBA" id="ARBA00001936"/>
    </source>
</evidence>
<accession>A8ABL0</accession>
<dbReference type="InterPro" id="IPR013343">
    <property type="entry name" value="CRISPR-assoc_prot_Cas4"/>
</dbReference>
<evidence type="ECO:0000256" key="9">
    <source>
        <dbReference type="ARBA" id="ARBA00023211"/>
    </source>
</evidence>
<comment type="cofactor">
    <cofactor evidence="10">
        <name>Mg(2+)</name>
        <dbReference type="ChEBI" id="CHEBI:18420"/>
    </cofactor>
    <cofactor evidence="10">
        <name>Mn(2+)</name>
        <dbReference type="ChEBI" id="CHEBI:29035"/>
    </cofactor>
    <text evidence="10">Mg(2+) or Mn(2+) required for ssDNA cleavage activity.</text>
</comment>
<evidence type="ECO:0000256" key="3">
    <source>
        <dbReference type="ARBA" id="ARBA00022723"/>
    </source>
</evidence>
<dbReference type="EMBL" id="CP000816">
    <property type="protein sequence ID" value="ABU82312.1"/>
    <property type="molecule type" value="Genomic_DNA"/>
</dbReference>
<dbReference type="InterPro" id="IPR022765">
    <property type="entry name" value="Dna2/Cas4_DUF83"/>
</dbReference>
<dbReference type="InterPro" id="IPR011604">
    <property type="entry name" value="PDDEXK-like_dom_sf"/>
</dbReference>
<dbReference type="KEGG" id="iho:Igni_1135"/>
<dbReference type="GO" id="GO:0004527">
    <property type="term" value="F:exonuclease activity"/>
    <property type="evidence" value="ECO:0007669"/>
    <property type="project" value="UniProtKB-KW"/>
</dbReference>
<organism evidence="12 13">
    <name type="scientific">Ignicoccus hospitalis (strain KIN4/I / DSM 18386 / JCM 14125)</name>
    <dbReference type="NCBI Taxonomy" id="453591"/>
    <lineage>
        <taxon>Archaea</taxon>
        <taxon>Thermoproteota</taxon>
        <taxon>Thermoprotei</taxon>
        <taxon>Desulfurococcales</taxon>
        <taxon>Desulfurococcaceae</taxon>
        <taxon>Ignicoccus</taxon>
    </lineage>
</organism>
<comment type="cofactor">
    <cofactor evidence="10">
        <name>iron-sulfur cluster</name>
        <dbReference type="ChEBI" id="CHEBI:30408"/>
    </cofactor>
</comment>
<sequence length="168" mass="19171">MVNAYALCPAFAYFKYHFPEPQTPSMELGKELDVRELVEKFVRPKCEVRYQVPLRGKLGSGRADAVVLCEGRLEVVEAKLGGGFKRQQLAQAAFYCLLAEEQFGLPCEALWLCSPEGCERRPFSYSLREHVKGLLEALERDLDVLPRGRPSRYCSYCKYSSLCPWRPP</sequence>
<dbReference type="Proteomes" id="UP000000262">
    <property type="component" value="Chromosome"/>
</dbReference>
<keyword evidence="2 10" id="KW-0540">Nuclease</keyword>
<keyword evidence="8 10" id="KW-0051">Antiviral defense</keyword>
<dbReference type="eggNOG" id="arCOG00786">
    <property type="taxonomic scope" value="Archaea"/>
</dbReference>
<evidence type="ECO:0000256" key="7">
    <source>
        <dbReference type="ARBA" id="ARBA00023014"/>
    </source>
</evidence>
<evidence type="ECO:0000256" key="4">
    <source>
        <dbReference type="ARBA" id="ARBA00022801"/>
    </source>
</evidence>
<keyword evidence="4 10" id="KW-0378">Hydrolase</keyword>
<evidence type="ECO:0000256" key="10">
    <source>
        <dbReference type="RuleBase" id="RU365022"/>
    </source>
</evidence>
<evidence type="ECO:0000256" key="2">
    <source>
        <dbReference type="ARBA" id="ARBA00022722"/>
    </source>
</evidence>
<name>A8ABL0_IGNH4</name>
<proteinExistence type="inferred from homology"/>
<reference evidence="12 13" key="1">
    <citation type="journal article" date="2008" name="Genome Biol.">
        <title>A genomic analysis of the archaeal system Ignicoccus hospitalis-Nanoarchaeum equitans.</title>
        <authorList>
            <person name="Podar M."/>
            <person name="Anderson I."/>
            <person name="Makarova K.S."/>
            <person name="Elkins J.G."/>
            <person name="Ivanova N."/>
            <person name="Wall M.A."/>
            <person name="Lykidis A."/>
            <person name="Mavromatis K."/>
            <person name="Sun H."/>
            <person name="Hudson M.E."/>
            <person name="Chen W."/>
            <person name="Deciu C."/>
            <person name="Hutchison D."/>
            <person name="Eads J.R."/>
            <person name="Anderson A."/>
            <person name="Fernandes F."/>
            <person name="Szeto E."/>
            <person name="Lapidus A."/>
            <person name="Kyrpides N.C."/>
            <person name="Saier M.H.Jr."/>
            <person name="Richardson P.M."/>
            <person name="Rachel R."/>
            <person name="Huber H."/>
            <person name="Eisen J.A."/>
            <person name="Koonin E.V."/>
            <person name="Keller M."/>
            <person name="Stetter K.O."/>
        </authorList>
    </citation>
    <scope>NUCLEOTIDE SEQUENCE [LARGE SCALE GENOMIC DNA]</scope>
    <source>
        <strain evidence="13">KIN4/I / DSM 18386 / JCM 14125</strain>
    </source>
</reference>
<evidence type="ECO:0000259" key="11">
    <source>
        <dbReference type="Pfam" id="PF01930"/>
    </source>
</evidence>
<dbReference type="Pfam" id="PF01930">
    <property type="entry name" value="Cas_Cas4"/>
    <property type="match status" value="1"/>
</dbReference>
<keyword evidence="9 10" id="KW-0464">Manganese</keyword>
<evidence type="ECO:0000256" key="5">
    <source>
        <dbReference type="ARBA" id="ARBA00022839"/>
    </source>
</evidence>
<comment type="similarity">
    <text evidence="10">Belongs to the CRISPR-associated exonuclease Cas4 family.</text>
</comment>
<dbReference type="HOGENOM" id="CLU_1582887_0_0_2"/>
<keyword evidence="6 10" id="KW-0408">Iron</keyword>
<dbReference type="NCBIfam" id="TIGR00372">
    <property type="entry name" value="cas4"/>
    <property type="match status" value="1"/>
</dbReference>
<dbReference type="AlphaFoldDB" id="A8ABL0"/>
<dbReference type="GO" id="GO:0051536">
    <property type="term" value="F:iron-sulfur cluster binding"/>
    <property type="evidence" value="ECO:0007669"/>
    <property type="project" value="UniProtKB-KW"/>
</dbReference>
<keyword evidence="3 10" id="KW-0479">Metal-binding</keyword>
<evidence type="ECO:0000313" key="13">
    <source>
        <dbReference type="Proteomes" id="UP000000262"/>
    </source>
</evidence>
<keyword evidence="13" id="KW-1185">Reference proteome</keyword>
<evidence type="ECO:0000313" key="12">
    <source>
        <dbReference type="EMBL" id="ABU82312.1"/>
    </source>
</evidence>
<evidence type="ECO:0000256" key="6">
    <source>
        <dbReference type="ARBA" id="ARBA00023004"/>
    </source>
</evidence>
<keyword evidence="5 10" id="KW-0269">Exonuclease</keyword>
<keyword evidence="7 10" id="KW-0411">Iron-sulfur</keyword>
<dbReference type="GO" id="GO:0046872">
    <property type="term" value="F:metal ion binding"/>
    <property type="evidence" value="ECO:0007669"/>
    <property type="project" value="UniProtKB-KW"/>
</dbReference>
<dbReference type="Gene3D" id="3.90.320.10">
    <property type="match status" value="1"/>
</dbReference>
<comment type="cofactor">
    <cofactor evidence="1">
        <name>Mn(2+)</name>
        <dbReference type="ChEBI" id="CHEBI:29035"/>
    </cofactor>
</comment>
<protein>
    <recommendedName>
        <fullName evidence="10">CRISPR-associated exonuclease Cas4</fullName>
        <ecNumber evidence="10">3.1.12.1</ecNumber>
    </recommendedName>
</protein>
<gene>
    <name evidence="12" type="ordered locus">Igni_1135</name>
</gene>
<dbReference type="EC" id="3.1.12.1" evidence="10"/>
<dbReference type="GO" id="GO:0051607">
    <property type="term" value="P:defense response to virus"/>
    <property type="evidence" value="ECO:0007669"/>
    <property type="project" value="UniProtKB-KW"/>
</dbReference>
<evidence type="ECO:0000256" key="8">
    <source>
        <dbReference type="ARBA" id="ARBA00023118"/>
    </source>
</evidence>
<comment type="function">
    <text evidence="10">CRISPR (clustered regularly interspaced short palindromic repeat) is an adaptive immune system that provides protection against mobile genetic elements (viruses, transposable elements and conjugative plasmids). CRISPR clusters contain sequences complementary to antecedent mobile elements and target invading nucleic acids. CRISPR clusters are transcribed and processed into CRISPR RNA (crRNA).</text>
</comment>